<evidence type="ECO:0000256" key="2">
    <source>
        <dbReference type="ARBA" id="ARBA00022801"/>
    </source>
</evidence>
<gene>
    <name evidence="5" type="ORF">PILCRDRAFT_64795</name>
</gene>
<dbReference type="OrthoDB" id="408631at2759"/>
<dbReference type="Proteomes" id="UP000054166">
    <property type="component" value="Unassembled WGS sequence"/>
</dbReference>
<evidence type="ECO:0000259" key="4">
    <source>
        <dbReference type="Pfam" id="PF00135"/>
    </source>
</evidence>
<dbReference type="PRINTS" id="PR00878">
    <property type="entry name" value="CHOLNESTRASE"/>
</dbReference>
<feature type="chain" id="PRO_5005111059" description="Carboxylic ester hydrolase" evidence="3">
    <location>
        <begin position="22"/>
        <end position="684"/>
    </location>
</feature>
<comment type="similarity">
    <text evidence="1 3">Belongs to the type-B carboxylesterase/lipase family.</text>
</comment>
<keyword evidence="2 3" id="KW-0378">Hydrolase</keyword>
<feature type="domain" description="Carboxylesterase type B" evidence="4">
    <location>
        <begin position="178"/>
        <end position="622"/>
    </location>
</feature>
<dbReference type="InterPro" id="IPR019819">
    <property type="entry name" value="Carboxylesterase_B_CS"/>
</dbReference>
<dbReference type="HOGENOM" id="CLU_006586_8_1_1"/>
<dbReference type="PROSITE" id="PS00122">
    <property type="entry name" value="CARBOXYLESTERASE_B_1"/>
    <property type="match status" value="1"/>
</dbReference>
<dbReference type="GO" id="GO:0004104">
    <property type="term" value="F:cholinesterase activity"/>
    <property type="evidence" value="ECO:0007669"/>
    <property type="project" value="InterPro"/>
</dbReference>
<dbReference type="ESTHER" id="9homo-a0a0c3g4b5">
    <property type="family name" value="Fungal_carboxylesterase_lipase"/>
</dbReference>
<dbReference type="EC" id="3.1.1.-" evidence="3"/>
<dbReference type="AlphaFoldDB" id="A0A0C3G4B5"/>
<dbReference type="SUPFAM" id="SSF53474">
    <property type="entry name" value="alpha/beta-Hydrolases"/>
    <property type="match status" value="1"/>
</dbReference>
<name>A0A0C3G4B5_PILCF</name>
<keyword evidence="3" id="KW-0732">Signal</keyword>
<dbReference type="STRING" id="765440.A0A0C3G4B5"/>
<reference evidence="6" key="2">
    <citation type="submission" date="2015-01" db="EMBL/GenBank/DDBJ databases">
        <title>Evolutionary Origins and Diversification of the Mycorrhizal Mutualists.</title>
        <authorList>
            <consortium name="DOE Joint Genome Institute"/>
            <consortium name="Mycorrhizal Genomics Consortium"/>
            <person name="Kohler A."/>
            <person name="Kuo A."/>
            <person name="Nagy L.G."/>
            <person name="Floudas D."/>
            <person name="Copeland A."/>
            <person name="Barry K.W."/>
            <person name="Cichocki N."/>
            <person name="Veneault-Fourrey C."/>
            <person name="LaButti K."/>
            <person name="Lindquist E.A."/>
            <person name="Lipzen A."/>
            <person name="Lundell T."/>
            <person name="Morin E."/>
            <person name="Murat C."/>
            <person name="Riley R."/>
            <person name="Ohm R."/>
            <person name="Sun H."/>
            <person name="Tunlid A."/>
            <person name="Henrissat B."/>
            <person name="Grigoriev I.V."/>
            <person name="Hibbett D.S."/>
            <person name="Martin F."/>
        </authorList>
    </citation>
    <scope>NUCLEOTIDE SEQUENCE [LARGE SCALE GENOMIC DNA]</scope>
    <source>
        <strain evidence="6">F 1598</strain>
    </source>
</reference>
<dbReference type="PANTHER" id="PTHR43142:SF3">
    <property type="entry name" value="PUTATIVE (AFU_ORTHOLOGUE AFUA_3G09070)-RELATED"/>
    <property type="match status" value="1"/>
</dbReference>
<reference evidence="5 6" key="1">
    <citation type="submission" date="2014-04" db="EMBL/GenBank/DDBJ databases">
        <authorList>
            <consortium name="DOE Joint Genome Institute"/>
            <person name="Kuo A."/>
            <person name="Tarkka M."/>
            <person name="Buscot F."/>
            <person name="Kohler A."/>
            <person name="Nagy L.G."/>
            <person name="Floudas D."/>
            <person name="Copeland A."/>
            <person name="Barry K.W."/>
            <person name="Cichocki N."/>
            <person name="Veneault-Fourrey C."/>
            <person name="LaButti K."/>
            <person name="Lindquist E.A."/>
            <person name="Lipzen A."/>
            <person name="Lundell T."/>
            <person name="Morin E."/>
            <person name="Murat C."/>
            <person name="Sun H."/>
            <person name="Tunlid A."/>
            <person name="Henrissat B."/>
            <person name="Grigoriev I.V."/>
            <person name="Hibbett D.S."/>
            <person name="Martin F."/>
            <person name="Nordberg H.P."/>
            <person name="Cantor M.N."/>
            <person name="Hua S.X."/>
        </authorList>
    </citation>
    <scope>NUCLEOTIDE SEQUENCE [LARGE SCALE GENOMIC DNA]</scope>
    <source>
        <strain evidence="5 6">F 1598</strain>
    </source>
</reference>
<dbReference type="Pfam" id="PF00135">
    <property type="entry name" value="COesterase"/>
    <property type="match status" value="1"/>
</dbReference>
<dbReference type="PROSITE" id="PS00941">
    <property type="entry name" value="CARBOXYLESTERASE_B_2"/>
    <property type="match status" value="1"/>
</dbReference>
<dbReference type="InterPro" id="IPR019826">
    <property type="entry name" value="Carboxylesterase_B_AS"/>
</dbReference>
<keyword evidence="6" id="KW-1185">Reference proteome</keyword>
<feature type="signal peptide" evidence="3">
    <location>
        <begin position="1"/>
        <end position="21"/>
    </location>
</feature>
<dbReference type="PANTHER" id="PTHR43142">
    <property type="entry name" value="CARBOXYLIC ESTER HYDROLASE"/>
    <property type="match status" value="1"/>
</dbReference>
<proteinExistence type="inferred from homology"/>
<evidence type="ECO:0000256" key="3">
    <source>
        <dbReference type="RuleBase" id="RU361235"/>
    </source>
</evidence>
<dbReference type="InterPro" id="IPR002018">
    <property type="entry name" value="CarbesteraseB"/>
</dbReference>
<dbReference type="Gene3D" id="3.40.50.1820">
    <property type="entry name" value="alpha/beta hydrolase"/>
    <property type="match status" value="1"/>
</dbReference>
<dbReference type="InParanoid" id="A0A0C3G4B5"/>
<sequence>MVILLQIFLTGLLYIGPLVFAISTPNTNSLGSDVTILFQNDLLGASSPVVNSGALLLSNVSRTSALSACSELGESLWSPEQESSGSLKSSLDYLVYEGKYLASQEYQIAASGSQCRTLGFNATVHNVDCFGINDLPALCTHTAPLSNSTYQNTSSQWQVQVRSNNEYVTGFRDRVSFRFLGVQYASQPQRFTYSKLYQGNNGNVSALSYGSPCIQKGENGTEDCLFLNIWTPFLPANGSASKNGLKPVMFNIHGGNFSAGSGSDTSYDGGNLASRGDVVVVNINYRLTTLGFLALDDGVTNGNYGFADQIVALDWVQANIRSFGGDPDRITVMGQSAGASAVRALLASPKSIGKFAAAIPQSNVGGSNIASVDSLYHTIPEEVKISGNPILIATGCINATSHLECLRAYDAQALAELSTVANYFVVDGTYLTADELILNGSAPVAHVHLLMGFMRDDGAPFVTYPNTTESLSQSLTANGFPTDHIIASDDFPEPSGSNKTLDIFNVTSRVASNAEFQCVNLATVYAGVQHGLFKNVWFYEFNRSYALTGFSAGGLCDAPADAAHPNGNPDLEYFKCHGGELYYTFGTVLREGISLRDSNDLPFEQFVVDSWAAFGRNYDPNPDPGFLEVRGYVNTTAELKTAGLWEPVVRGNFTLREMQWPSLQMEFPYGPQCSVVGFPLDYFA</sequence>
<evidence type="ECO:0000256" key="1">
    <source>
        <dbReference type="ARBA" id="ARBA00005964"/>
    </source>
</evidence>
<evidence type="ECO:0000313" key="5">
    <source>
        <dbReference type="EMBL" id="KIM86634.1"/>
    </source>
</evidence>
<accession>A0A0C3G4B5</accession>
<dbReference type="EMBL" id="KN832981">
    <property type="protein sequence ID" value="KIM86634.1"/>
    <property type="molecule type" value="Genomic_DNA"/>
</dbReference>
<protein>
    <recommendedName>
        <fullName evidence="3">Carboxylic ester hydrolase</fullName>
        <ecNumber evidence="3">3.1.1.-</ecNumber>
    </recommendedName>
</protein>
<organism evidence="5 6">
    <name type="scientific">Piloderma croceum (strain F 1598)</name>
    <dbReference type="NCBI Taxonomy" id="765440"/>
    <lineage>
        <taxon>Eukaryota</taxon>
        <taxon>Fungi</taxon>
        <taxon>Dikarya</taxon>
        <taxon>Basidiomycota</taxon>
        <taxon>Agaricomycotina</taxon>
        <taxon>Agaricomycetes</taxon>
        <taxon>Agaricomycetidae</taxon>
        <taxon>Atheliales</taxon>
        <taxon>Atheliaceae</taxon>
        <taxon>Piloderma</taxon>
    </lineage>
</organism>
<dbReference type="InterPro" id="IPR000997">
    <property type="entry name" value="Cholinesterase"/>
</dbReference>
<evidence type="ECO:0000313" key="6">
    <source>
        <dbReference type="Proteomes" id="UP000054166"/>
    </source>
</evidence>
<dbReference type="InterPro" id="IPR029058">
    <property type="entry name" value="AB_hydrolase_fold"/>
</dbReference>